<dbReference type="PANTHER" id="PTHR45927">
    <property type="entry name" value="LYSM-DOMAIN RECEPTOR-LIKE KINASE-RELATED"/>
    <property type="match status" value="1"/>
</dbReference>
<dbReference type="Gene3D" id="1.10.510.10">
    <property type="entry name" value="Transferase(Phosphotransferase) domain 1"/>
    <property type="match status" value="1"/>
</dbReference>
<dbReference type="EMBL" id="JBFOLJ010000007">
    <property type="protein sequence ID" value="KAL2522925.1"/>
    <property type="molecule type" value="Genomic_DNA"/>
</dbReference>
<evidence type="ECO:0000256" key="1">
    <source>
        <dbReference type="ARBA" id="ARBA00004162"/>
    </source>
</evidence>
<dbReference type="Gene3D" id="3.30.200.20">
    <property type="entry name" value="Phosphorylase Kinase, domain 1"/>
    <property type="match status" value="1"/>
</dbReference>
<keyword evidence="8 10" id="KW-0472">Membrane</keyword>
<feature type="transmembrane region" description="Helical" evidence="10">
    <location>
        <begin position="161"/>
        <end position="184"/>
    </location>
</feature>
<dbReference type="InterPro" id="IPR056563">
    <property type="entry name" value="LysM3_LYK4_5"/>
</dbReference>
<dbReference type="InterPro" id="IPR011009">
    <property type="entry name" value="Kinase-like_dom_sf"/>
</dbReference>
<evidence type="ECO:0000259" key="12">
    <source>
        <dbReference type="PROSITE" id="PS51782"/>
    </source>
</evidence>
<gene>
    <name evidence="13" type="ORF">Fot_26848</name>
</gene>
<dbReference type="GO" id="GO:0005524">
    <property type="term" value="F:ATP binding"/>
    <property type="evidence" value="ECO:0007669"/>
    <property type="project" value="UniProtKB-KW"/>
</dbReference>
<dbReference type="InterPro" id="IPR018392">
    <property type="entry name" value="LysM"/>
</dbReference>
<keyword evidence="3 10" id="KW-0812">Transmembrane</keyword>
<evidence type="ECO:0000313" key="13">
    <source>
        <dbReference type="EMBL" id="KAL2522925.1"/>
    </source>
</evidence>
<dbReference type="PANTHER" id="PTHR45927:SF5">
    <property type="entry name" value="PROTEIN KINASE DOMAIN-CONTAINING PROTEIN"/>
    <property type="match status" value="1"/>
</dbReference>
<dbReference type="InterPro" id="IPR000719">
    <property type="entry name" value="Prot_kinase_dom"/>
</dbReference>
<dbReference type="FunFam" id="1.10.510.10:FF:000468">
    <property type="entry name" value="PTI1-like tyrosine-protein kinase 3"/>
    <property type="match status" value="1"/>
</dbReference>
<sequence>MDKEVIVPVTCSCSGQYYQANTSYVSQDIDYTYFTIAYDTYQGLTTCNALKRENPYSELDLFPGLKFQVPLRCACPTKEQIANGNKFLLTYLVTWDDTVSAISDRFNVSSRSVANANGFSDEDPPIYPSTTILIPLRTEPLSSQTRTYHPTKSIKDPLEDFSVGIGTGASLAVFCFVLCLGFFYNKKNRSNETSLNGRQGKKQWKVQEHILDKVAGIEEMLKIYSFEELEIATGNFSAEKRLSNNVHHGVLREKLVAIKKKSTDVTKEIEILSKINHFNLISLYGVCEHDEDFYLVYEFMENGSLKEWLQKENCPHVQSWNYLIRIALDVSNGLHYLHNFTAPAYVHKYINSCNILLNGDLRAKIADFSLARLAQRESIGSSLTGCVLGAKGYMAPEYLQDGNVTPKIDVYAFGVVLLELITGKEAVFVKNGEEVFLSETIMSTMDGTNANAEIKDLIDPRLQVKNSLGFIIDQTELALRLVKLSVACLAREPENRLSMAEVVSALMKIQLDVLNSESISIEIGLQ</sequence>
<keyword evidence="9" id="KW-1015">Disulfide bond</keyword>
<comment type="subcellular location">
    <subcellularLocation>
        <location evidence="1">Cell membrane</location>
        <topology evidence="1">Single-pass membrane protein</topology>
    </subcellularLocation>
</comment>
<dbReference type="Proteomes" id="UP001604277">
    <property type="component" value="Unassembled WGS sequence"/>
</dbReference>
<dbReference type="GO" id="GO:0005886">
    <property type="term" value="C:plasma membrane"/>
    <property type="evidence" value="ECO:0007669"/>
    <property type="project" value="UniProtKB-SubCell"/>
</dbReference>
<keyword evidence="4" id="KW-0732">Signal</keyword>
<name>A0ABD1UD64_9LAMI</name>
<dbReference type="Pfam" id="PF23473">
    <property type="entry name" value="LysM3_LYK4_5"/>
    <property type="match status" value="1"/>
</dbReference>
<dbReference type="Gene3D" id="3.10.350.10">
    <property type="entry name" value="LysM domain"/>
    <property type="match status" value="1"/>
</dbReference>
<keyword evidence="6" id="KW-0067">ATP-binding</keyword>
<dbReference type="InterPro" id="IPR052611">
    <property type="entry name" value="Plant_RLK_LysM"/>
</dbReference>
<keyword evidence="5" id="KW-0547">Nucleotide-binding</keyword>
<evidence type="ECO:0000313" key="14">
    <source>
        <dbReference type="Proteomes" id="UP001604277"/>
    </source>
</evidence>
<dbReference type="SUPFAM" id="SSF56112">
    <property type="entry name" value="Protein kinase-like (PK-like)"/>
    <property type="match status" value="1"/>
</dbReference>
<accession>A0ABD1UD64</accession>
<dbReference type="Pfam" id="PF07714">
    <property type="entry name" value="PK_Tyr_Ser-Thr"/>
    <property type="match status" value="1"/>
</dbReference>
<dbReference type="Pfam" id="PF23472">
    <property type="entry name" value="LysM2_CERK1_LYK3_4_5"/>
    <property type="match status" value="1"/>
</dbReference>
<dbReference type="PROSITE" id="PS51782">
    <property type="entry name" value="LYSM"/>
    <property type="match status" value="1"/>
</dbReference>
<dbReference type="InterPro" id="IPR056562">
    <property type="entry name" value="LysM2_CERK1_LYK3_4_5"/>
</dbReference>
<dbReference type="PROSITE" id="PS50011">
    <property type="entry name" value="PROTEIN_KINASE_DOM"/>
    <property type="match status" value="1"/>
</dbReference>
<feature type="domain" description="Protein kinase" evidence="11">
    <location>
        <begin position="209"/>
        <end position="511"/>
    </location>
</feature>
<proteinExistence type="predicted"/>
<evidence type="ECO:0000256" key="8">
    <source>
        <dbReference type="ARBA" id="ARBA00023136"/>
    </source>
</evidence>
<dbReference type="InterPro" id="IPR001245">
    <property type="entry name" value="Ser-Thr/Tyr_kinase_cat_dom"/>
</dbReference>
<protein>
    <submittedName>
        <fullName evidence="13">LysM domain receptor-like kinase 4</fullName>
    </submittedName>
</protein>
<evidence type="ECO:0000256" key="9">
    <source>
        <dbReference type="ARBA" id="ARBA00023157"/>
    </source>
</evidence>
<dbReference type="InterPro" id="IPR036779">
    <property type="entry name" value="LysM_dom_sf"/>
</dbReference>
<evidence type="ECO:0000256" key="3">
    <source>
        <dbReference type="ARBA" id="ARBA00022692"/>
    </source>
</evidence>
<comment type="caution">
    <text evidence="13">The sequence shown here is derived from an EMBL/GenBank/DDBJ whole genome shotgun (WGS) entry which is preliminary data.</text>
</comment>
<evidence type="ECO:0000259" key="11">
    <source>
        <dbReference type="PROSITE" id="PS50011"/>
    </source>
</evidence>
<keyword evidence="14" id="KW-1185">Reference proteome</keyword>
<reference evidence="14" key="1">
    <citation type="submission" date="2024-07" db="EMBL/GenBank/DDBJ databases">
        <title>Two chromosome-level genome assemblies of Korean endemic species Abeliophyllum distichum and Forsythia ovata (Oleaceae).</title>
        <authorList>
            <person name="Jang H."/>
        </authorList>
    </citation>
    <scope>NUCLEOTIDE SEQUENCE [LARGE SCALE GENOMIC DNA]</scope>
</reference>
<dbReference type="SUPFAM" id="SSF54106">
    <property type="entry name" value="LysM domain"/>
    <property type="match status" value="1"/>
</dbReference>
<keyword evidence="7 10" id="KW-1133">Transmembrane helix</keyword>
<organism evidence="13 14">
    <name type="scientific">Forsythia ovata</name>
    <dbReference type="NCBI Taxonomy" id="205694"/>
    <lineage>
        <taxon>Eukaryota</taxon>
        <taxon>Viridiplantae</taxon>
        <taxon>Streptophyta</taxon>
        <taxon>Embryophyta</taxon>
        <taxon>Tracheophyta</taxon>
        <taxon>Spermatophyta</taxon>
        <taxon>Magnoliopsida</taxon>
        <taxon>eudicotyledons</taxon>
        <taxon>Gunneridae</taxon>
        <taxon>Pentapetalae</taxon>
        <taxon>asterids</taxon>
        <taxon>lamiids</taxon>
        <taxon>Lamiales</taxon>
        <taxon>Oleaceae</taxon>
        <taxon>Forsythieae</taxon>
        <taxon>Forsythia</taxon>
    </lineage>
</organism>
<feature type="domain" description="LysM" evidence="12">
    <location>
        <begin position="89"/>
        <end position="134"/>
    </location>
</feature>
<evidence type="ECO:0000256" key="7">
    <source>
        <dbReference type="ARBA" id="ARBA00022989"/>
    </source>
</evidence>
<dbReference type="AlphaFoldDB" id="A0ABD1UD64"/>
<evidence type="ECO:0000256" key="6">
    <source>
        <dbReference type="ARBA" id="ARBA00022840"/>
    </source>
</evidence>
<dbReference type="GO" id="GO:0051707">
    <property type="term" value="P:response to other organism"/>
    <property type="evidence" value="ECO:0007669"/>
    <property type="project" value="UniProtKB-ARBA"/>
</dbReference>
<keyword evidence="2" id="KW-1003">Cell membrane</keyword>
<evidence type="ECO:0000256" key="4">
    <source>
        <dbReference type="ARBA" id="ARBA00022729"/>
    </source>
</evidence>
<evidence type="ECO:0000256" key="10">
    <source>
        <dbReference type="SAM" id="Phobius"/>
    </source>
</evidence>
<evidence type="ECO:0000256" key="5">
    <source>
        <dbReference type="ARBA" id="ARBA00022741"/>
    </source>
</evidence>
<evidence type="ECO:0000256" key="2">
    <source>
        <dbReference type="ARBA" id="ARBA00022475"/>
    </source>
</evidence>